<dbReference type="SUPFAM" id="SSF52467">
    <property type="entry name" value="DHS-like NAD/FAD-binding domain"/>
    <property type="match status" value="1"/>
</dbReference>
<evidence type="ECO:0000256" key="4">
    <source>
        <dbReference type="ARBA" id="ARBA00022630"/>
    </source>
</evidence>
<evidence type="ECO:0000256" key="3">
    <source>
        <dbReference type="ARBA" id="ARBA00022448"/>
    </source>
</evidence>
<dbReference type="STRING" id="1384459.GL4_3329"/>
<dbReference type="AlphaFoldDB" id="A0A0A8K734"/>
<dbReference type="EMBL" id="AP014648">
    <property type="protein sequence ID" value="BAQ18753.1"/>
    <property type="molecule type" value="Genomic_DNA"/>
</dbReference>
<dbReference type="PANTHER" id="PTHR43153">
    <property type="entry name" value="ELECTRON TRANSFER FLAVOPROTEIN ALPHA"/>
    <property type="match status" value="1"/>
</dbReference>
<comment type="similarity">
    <text evidence="1">Belongs to the ETF alpha-subunit/FixB family.</text>
</comment>
<dbReference type="FunFam" id="3.40.50.1220:FF:000001">
    <property type="entry name" value="Electron transfer flavoprotein, alpha subunit"/>
    <property type="match status" value="1"/>
</dbReference>
<dbReference type="PIRSF" id="PIRSF000089">
    <property type="entry name" value="Electra_flavoP_a"/>
    <property type="match status" value="1"/>
</dbReference>
<evidence type="ECO:0000256" key="8">
    <source>
        <dbReference type="ARBA" id="ARBA00068674"/>
    </source>
</evidence>
<evidence type="ECO:0000313" key="12">
    <source>
        <dbReference type="EMBL" id="BAQ18753.1"/>
    </source>
</evidence>
<dbReference type="HOGENOM" id="CLU_034178_0_0_5"/>
<dbReference type="FunFam" id="3.40.50.620:FF:000041">
    <property type="entry name" value="Electron transfer flavoprotein alpha subunit"/>
    <property type="match status" value="1"/>
</dbReference>
<evidence type="ECO:0000256" key="9">
    <source>
        <dbReference type="ARBA" id="ARBA00079299"/>
    </source>
</evidence>
<dbReference type="OrthoDB" id="9770286at2"/>
<dbReference type="InterPro" id="IPR014731">
    <property type="entry name" value="ETF_asu_C"/>
</dbReference>
<organism evidence="12 13">
    <name type="scientific">Methyloceanibacter caenitepidi</name>
    <dbReference type="NCBI Taxonomy" id="1384459"/>
    <lineage>
        <taxon>Bacteria</taxon>
        <taxon>Pseudomonadati</taxon>
        <taxon>Pseudomonadota</taxon>
        <taxon>Alphaproteobacteria</taxon>
        <taxon>Hyphomicrobiales</taxon>
        <taxon>Hyphomicrobiaceae</taxon>
        <taxon>Methyloceanibacter</taxon>
    </lineage>
</organism>
<dbReference type="InterPro" id="IPR001308">
    <property type="entry name" value="ETF_a/FixB"/>
</dbReference>
<reference evidence="12 13" key="1">
    <citation type="submission" date="2014-09" db="EMBL/GenBank/DDBJ databases">
        <title>Genome sequencing of Methyloceanibacter caenitepidi Gela4.</title>
        <authorList>
            <person name="Takeuchi M."/>
            <person name="Susumu S."/>
            <person name="Kamagata Y."/>
            <person name="Oshima K."/>
            <person name="Hattori M."/>
            <person name="Iwasaki W."/>
        </authorList>
    </citation>
    <scope>NUCLEOTIDE SEQUENCE [LARGE SCALE GENOMIC DNA]</scope>
    <source>
        <strain evidence="12 13">Gela4</strain>
    </source>
</reference>
<dbReference type="InterPro" id="IPR018206">
    <property type="entry name" value="ETF_asu_C_CS"/>
</dbReference>
<dbReference type="PANTHER" id="PTHR43153:SF1">
    <property type="entry name" value="ELECTRON TRANSFER FLAVOPROTEIN SUBUNIT ALPHA, MITOCHONDRIAL"/>
    <property type="match status" value="1"/>
</dbReference>
<evidence type="ECO:0000256" key="6">
    <source>
        <dbReference type="ARBA" id="ARBA00022982"/>
    </source>
</evidence>
<dbReference type="PROSITE" id="PS00696">
    <property type="entry name" value="ETF_ALPHA"/>
    <property type="match status" value="1"/>
</dbReference>
<dbReference type="CDD" id="cd01715">
    <property type="entry name" value="ETF_alpha"/>
    <property type="match status" value="1"/>
</dbReference>
<feature type="binding site" evidence="10">
    <location>
        <begin position="227"/>
        <end position="228"/>
    </location>
    <ligand>
        <name>FAD</name>
        <dbReference type="ChEBI" id="CHEBI:57692"/>
    </ligand>
</feature>
<gene>
    <name evidence="12" type="ORF">GL4_3329</name>
</gene>
<dbReference type="InterPro" id="IPR033947">
    <property type="entry name" value="ETF_alpha_N"/>
</dbReference>
<comment type="function">
    <text evidence="7">The electron transfer flavoprotein serves as a specific electron acceptor for other dehydrogenases. It transfers the electrons to the main respiratory chain via ETF-ubiquinone oxidoreductase (ETF dehydrogenase).</text>
</comment>
<comment type="subunit">
    <text evidence="2">Heterodimer of an alpha and a beta subunit.</text>
</comment>
<comment type="cofactor">
    <cofactor evidence="10">
        <name>FAD</name>
        <dbReference type="ChEBI" id="CHEBI:57692"/>
    </cofactor>
    <text evidence="10">Binds 1 FAD per dimer.</text>
</comment>
<dbReference type="SUPFAM" id="SSF52402">
    <property type="entry name" value="Adenine nucleotide alpha hydrolases-like"/>
    <property type="match status" value="1"/>
</dbReference>
<proteinExistence type="inferred from homology"/>
<feature type="binding site" evidence="10">
    <location>
        <begin position="258"/>
        <end position="265"/>
    </location>
    <ligand>
        <name>FAD</name>
        <dbReference type="ChEBI" id="CHEBI:57692"/>
    </ligand>
</feature>
<keyword evidence="4" id="KW-0285">Flavoprotein</keyword>
<sequence>MAVLLLAEHDNKTLAPATAKALTAAKAFGSDVDILVAGEDCQAAADEAAKLDGVRKVLLADAPQLGHRLAEDTTATILPLMSDYSVLLAPATTMGKNVLPRVAALLDVGQISDIIEVKSPDTFVRPIYAGNALETVQTSDKTIVATVRTTAFAATGEGGSASVETVGAGDEVPSSSFVGAEITESERPELTAARVVISGGRGMESGENFEKLIAPVADRLGAAIGASRAAVDSGFMPNDYQVGQTGKVVAPELYVAVGISGAIQHLAGMKDSKVIVAINKDAEAPIFQVADYGLVGDLFEVLPELNEELKKAGYGD</sequence>
<keyword evidence="13" id="KW-1185">Reference proteome</keyword>
<dbReference type="GO" id="GO:0033539">
    <property type="term" value="P:fatty acid beta-oxidation using acyl-CoA dehydrogenase"/>
    <property type="evidence" value="ECO:0007669"/>
    <property type="project" value="TreeGrafter"/>
</dbReference>
<keyword evidence="6" id="KW-0249">Electron transport</keyword>
<dbReference type="KEGG" id="mcg:GL4_3329"/>
<dbReference type="RefSeq" id="WP_045369020.1">
    <property type="nucleotide sequence ID" value="NZ_AP014648.1"/>
</dbReference>
<evidence type="ECO:0000256" key="1">
    <source>
        <dbReference type="ARBA" id="ARBA00005817"/>
    </source>
</evidence>
<keyword evidence="3" id="KW-0813">Transport</keyword>
<feature type="domain" description="Electron transfer flavoprotein alpha/beta-subunit N-terminal" evidence="11">
    <location>
        <begin position="3"/>
        <end position="181"/>
    </location>
</feature>
<evidence type="ECO:0000256" key="5">
    <source>
        <dbReference type="ARBA" id="ARBA00022827"/>
    </source>
</evidence>
<evidence type="ECO:0000256" key="10">
    <source>
        <dbReference type="PIRSR" id="PIRSR000089-1"/>
    </source>
</evidence>
<name>A0A0A8K734_9HYPH</name>
<accession>A0A0A8K734</accession>
<dbReference type="Proteomes" id="UP000031643">
    <property type="component" value="Chromosome"/>
</dbReference>
<evidence type="ECO:0000256" key="2">
    <source>
        <dbReference type="ARBA" id="ARBA00011355"/>
    </source>
</evidence>
<dbReference type="InterPro" id="IPR014729">
    <property type="entry name" value="Rossmann-like_a/b/a_fold"/>
</dbReference>
<feature type="binding site" evidence="10">
    <location>
        <begin position="241"/>
        <end position="245"/>
    </location>
    <ligand>
        <name>FAD</name>
        <dbReference type="ChEBI" id="CHEBI:57692"/>
    </ligand>
</feature>
<dbReference type="Pfam" id="PF01012">
    <property type="entry name" value="ETF"/>
    <property type="match status" value="1"/>
</dbReference>
<protein>
    <recommendedName>
        <fullName evidence="8">Electron transfer flavoprotein subunit alpha</fullName>
    </recommendedName>
    <alternativeName>
        <fullName evidence="9">Electron transfer flavoprotein large subunit</fullName>
    </alternativeName>
</protein>
<evidence type="ECO:0000256" key="7">
    <source>
        <dbReference type="ARBA" id="ARBA00025649"/>
    </source>
</evidence>
<dbReference type="InterPro" id="IPR029035">
    <property type="entry name" value="DHS-like_NAD/FAD-binding_dom"/>
</dbReference>
<evidence type="ECO:0000313" key="13">
    <source>
        <dbReference type="Proteomes" id="UP000031643"/>
    </source>
</evidence>
<evidence type="ECO:0000259" key="11">
    <source>
        <dbReference type="SMART" id="SM00893"/>
    </source>
</evidence>
<dbReference type="Gene3D" id="3.40.50.1220">
    <property type="entry name" value="TPP-binding domain"/>
    <property type="match status" value="1"/>
</dbReference>
<dbReference type="Pfam" id="PF00766">
    <property type="entry name" value="ETF_alpha"/>
    <property type="match status" value="1"/>
</dbReference>
<feature type="binding site" evidence="10">
    <location>
        <position position="201"/>
    </location>
    <ligand>
        <name>FAD</name>
        <dbReference type="ChEBI" id="CHEBI:57692"/>
    </ligand>
</feature>
<dbReference type="SMART" id="SM00893">
    <property type="entry name" value="ETF"/>
    <property type="match status" value="1"/>
</dbReference>
<dbReference type="GO" id="GO:0009055">
    <property type="term" value="F:electron transfer activity"/>
    <property type="evidence" value="ECO:0007669"/>
    <property type="project" value="InterPro"/>
</dbReference>
<keyword evidence="5 10" id="KW-0274">FAD</keyword>
<feature type="binding site" evidence="10">
    <location>
        <position position="279"/>
    </location>
    <ligand>
        <name>FAD</name>
        <dbReference type="ChEBI" id="CHEBI:57692"/>
    </ligand>
</feature>
<dbReference type="Gene3D" id="3.40.50.620">
    <property type="entry name" value="HUPs"/>
    <property type="match status" value="1"/>
</dbReference>
<dbReference type="GO" id="GO:0050660">
    <property type="term" value="F:flavin adenine dinucleotide binding"/>
    <property type="evidence" value="ECO:0007669"/>
    <property type="project" value="InterPro"/>
</dbReference>
<dbReference type="InterPro" id="IPR014730">
    <property type="entry name" value="ETF_a/b_N"/>
</dbReference>